<dbReference type="InterPro" id="IPR003524">
    <property type="entry name" value="PNAcMuramoyl-5peptid_Trfase"/>
</dbReference>
<protein>
    <recommendedName>
        <fullName evidence="7 8">Phospho-N-acetylmuramoyl-pentapeptide-transferase</fullName>
        <ecNumber evidence="7 8">2.7.8.13</ecNumber>
    </recommendedName>
    <alternativeName>
        <fullName evidence="7">UDP-MurNAc-pentapeptide phosphotransferase</fullName>
    </alternativeName>
</protein>
<name>A0A7D6ZVD9_9CLOT</name>
<dbReference type="Proteomes" id="UP000512286">
    <property type="component" value="Chromosome"/>
</dbReference>
<keyword evidence="6 7" id="KW-0472">Membrane</keyword>
<keyword evidence="5 7" id="KW-1133">Transmembrane helix</keyword>
<comment type="pathway">
    <text evidence="7">Cell wall biogenesis; peptidoglycan biosynthesis.</text>
</comment>
<feature type="binding site" evidence="9">
    <location>
        <position position="233"/>
    </location>
    <ligand>
        <name>Mg(2+)</name>
        <dbReference type="ChEBI" id="CHEBI:18420"/>
    </ligand>
</feature>
<evidence type="ECO:0000256" key="6">
    <source>
        <dbReference type="ARBA" id="ARBA00023136"/>
    </source>
</evidence>
<evidence type="ECO:0000313" key="11">
    <source>
        <dbReference type="Proteomes" id="UP000512286"/>
    </source>
</evidence>
<feature type="transmembrane region" description="Helical" evidence="7">
    <location>
        <begin position="155"/>
        <end position="174"/>
    </location>
</feature>
<sequence>MNKIMDFISTDMLISLILSFLVATIIGSPIIKGLYNLKFGQNIRQDGPQSHLKKAGTPTIGGLIFITSTTIVTFIMIRDIKDEAFVALFAFIAFGFIGFLDDIIKIVKRNNLGLRAYQKMILLLIVSGVLSYYSYVELGTKINIPFINTQWDLGVLYIPFVIFYFAATTNAVNLTDGLDGLATSITILVMTFLSIVSFNLGNYTLTIFSIVLAGSLLGFLRFNAFPARVFMGDTGSLALGGAVATVALLLKIPFIVVIIGAIYVIETLSVIIQVSSFKLTGKRVFKMAPIHHHFEHMGWSETKIVTIFSIITVIVCFIGFLSL</sequence>
<feature type="transmembrane region" description="Helical" evidence="7">
    <location>
        <begin position="12"/>
        <end position="35"/>
    </location>
</feature>
<dbReference type="Pfam" id="PF00953">
    <property type="entry name" value="Glycos_transf_4"/>
    <property type="match status" value="1"/>
</dbReference>
<evidence type="ECO:0000256" key="1">
    <source>
        <dbReference type="ARBA" id="ARBA00004141"/>
    </source>
</evidence>
<proteinExistence type="inferred from homology"/>
<evidence type="ECO:0000256" key="4">
    <source>
        <dbReference type="ARBA" id="ARBA00022692"/>
    </source>
</evidence>
<dbReference type="GO" id="GO:0009252">
    <property type="term" value="P:peptidoglycan biosynthetic process"/>
    <property type="evidence" value="ECO:0007669"/>
    <property type="project" value="UniProtKB-UniRule"/>
</dbReference>
<evidence type="ECO:0000313" key="10">
    <source>
        <dbReference type="EMBL" id="QLY78334.1"/>
    </source>
</evidence>
<keyword evidence="7" id="KW-1003">Cell membrane</keyword>
<keyword evidence="4 7" id="KW-0812">Transmembrane</keyword>
<feature type="transmembrane region" description="Helical" evidence="7">
    <location>
        <begin position="304"/>
        <end position="322"/>
    </location>
</feature>
<comment type="subcellular location">
    <subcellularLocation>
        <location evidence="7">Cell membrane</location>
        <topology evidence="7">Multi-pass membrane protein</topology>
    </subcellularLocation>
    <subcellularLocation>
        <location evidence="1">Membrane</location>
        <topology evidence="1">Multi-pass membrane protein</topology>
    </subcellularLocation>
</comment>
<dbReference type="PROSITE" id="PS01348">
    <property type="entry name" value="MRAY_2"/>
    <property type="match status" value="1"/>
</dbReference>
<dbReference type="GO" id="GO:0051301">
    <property type="term" value="P:cell division"/>
    <property type="evidence" value="ECO:0007669"/>
    <property type="project" value="UniProtKB-KW"/>
</dbReference>
<dbReference type="HAMAP" id="MF_00038">
    <property type="entry name" value="MraY"/>
    <property type="match status" value="1"/>
</dbReference>
<dbReference type="UniPathway" id="UPA00219"/>
<organism evidence="10 11">
    <name type="scientific">Clostridium intestinale</name>
    <dbReference type="NCBI Taxonomy" id="36845"/>
    <lineage>
        <taxon>Bacteria</taxon>
        <taxon>Bacillati</taxon>
        <taxon>Bacillota</taxon>
        <taxon>Clostridia</taxon>
        <taxon>Eubacteriales</taxon>
        <taxon>Clostridiaceae</taxon>
        <taxon>Clostridium</taxon>
    </lineage>
</organism>
<keyword evidence="7" id="KW-0132">Cell division</keyword>
<keyword evidence="7" id="KW-0133">Cell shape</keyword>
<feature type="transmembrane region" description="Helical" evidence="7">
    <location>
        <begin position="206"/>
        <end position="225"/>
    </location>
</feature>
<dbReference type="GO" id="GO:0071555">
    <property type="term" value="P:cell wall organization"/>
    <property type="evidence" value="ECO:0007669"/>
    <property type="project" value="UniProtKB-KW"/>
</dbReference>
<dbReference type="AlphaFoldDB" id="A0A7D6ZVD9"/>
<comment type="catalytic activity">
    <reaction evidence="7">
        <text>UDP-N-acetyl-alpha-D-muramoyl-L-alanyl-gamma-D-glutamyl-meso-2,6-diaminopimeloyl-D-alanyl-D-alanine + di-trans,octa-cis-undecaprenyl phosphate = di-trans,octa-cis-undecaprenyl diphospho-N-acetyl-alpha-D-muramoyl-L-alanyl-D-glutamyl-meso-2,6-diaminopimeloyl-D-alanyl-D-alanine + UMP</text>
        <dbReference type="Rhea" id="RHEA:28386"/>
        <dbReference type="ChEBI" id="CHEBI:57865"/>
        <dbReference type="ChEBI" id="CHEBI:60392"/>
        <dbReference type="ChEBI" id="CHEBI:61386"/>
        <dbReference type="ChEBI" id="CHEBI:61387"/>
        <dbReference type="EC" id="2.7.8.13"/>
    </reaction>
</comment>
<feature type="transmembrane region" description="Helical" evidence="7">
    <location>
        <begin position="116"/>
        <end position="135"/>
    </location>
</feature>
<feature type="transmembrane region" description="Helical" evidence="7">
    <location>
        <begin position="84"/>
        <end position="104"/>
    </location>
</feature>
<keyword evidence="3 7" id="KW-0808">Transferase</keyword>
<keyword evidence="7 9" id="KW-0479">Metal-binding</keyword>
<gene>
    <name evidence="7" type="primary">mraY</name>
    <name evidence="10" type="ORF">HZF06_14680</name>
</gene>
<evidence type="ECO:0000256" key="5">
    <source>
        <dbReference type="ARBA" id="ARBA00022989"/>
    </source>
</evidence>
<comment type="cofactor">
    <cofactor evidence="7 9">
        <name>Mg(2+)</name>
        <dbReference type="ChEBI" id="CHEBI:18420"/>
    </cofactor>
</comment>
<dbReference type="GO" id="GO:0008963">
    <property type="term" value="F:phospho-N-acetylmuramoyl-pentapeptide-transferase activity"/>
    <property type="evidence" value="ECO:0007669"/>
    <property type="project" value="UniProtKB-UniRule"/>
</dbReference>
<evidence type="ECO:0000256" key="8">
    <source>
        <dbReference type="NCBIfam" id="TIGR00445"/>
    </source>
</evidence>
<evidence type="ECO:0000256" key="2">
    <source>
        <dbReference type="ARBA" id="ARBA00005583"/>
    </source>
</evidence>
<feature type="transmembrane region" description="Helical" evidence="7">
    <location>
        <begin position="237"/>
        <end position="265"/>
    </location>
</feature>
<dbReference type="EMBL" id="CP059378">
    <property type="protein sequence ID" value="QLY78334.1"/>
    <property type="molecule type" value="Genomic_DNA"/>
</dbReference>
<evidence type="ECO:0000256" key="3">
    <source>
        <dbReference type="ARBA" id="ARBA00022679"/>
    </source>
</evidence>
<keyword evidence="7" id="KW-0961">Cell wall biogenesis/degradation</keyword>
<evidence type="ECO:0000256" key="7">
    <source>
        <dbReference type="HAMAP-Rule" id="MF_00038"/>
    </source>
</evidence>
<comment type="function">
    <text evidence="7">Catalyzes the initial step of the lipid cycle reactions in the biosynthesis of the cell wall peptidoglycan: transfers peptidoglycan precursor phospho-MurNAc-pentapeptide from UDP-MurNAc-pentapeptide onto the lipid carrier undecaprenyl phosphate, yielding undecaprenyl-pyrophosphoryl-MurNAc-pentapeptide, known as lipid I.</text>
</comment>
<dbReference type="InterPro" id="IPR018480">
    <property type="entry name" value="PNAcMuramoyl-5peptid_Trfase_CS"/>
</dbReference>
<feature type="transmembrane region" description="Helical" evidence="7">
    <location>
        <begin position="55"/>
        <end position="78"/>
    </location>
</feature>
<dbReference type="GO" id="GO:0005886">
    <property type="term" value="C:plasma membrane"/>
    <property type="evidence" value="ECO:0007669"/>
    <property type="project" value="UniProtKB-SubCell"/>
</dbReference>
<dbReference type="InterPro" id="IPR000715">
    <property type="entry name" value="Glycosyl_transferase_4"/>
</dbReference>
<dbReference type="CDD" id="cd06852">
    <property type="entry name" value="GT_MraY"/>
    <property type="match status" value="1"/>
</dbReference>
<evidence type="ECO:0000256" key="9">
    <source>
        <dbReference type="PIRSR" id="PIRSR600715-1"/>
    </source>
</evidence>
<dbReference type="PANTHER" id="PTHR22926">
    <property type="entry name" value="PHOSPHO-N-ACETYLMURAMOYL-PENTAPEPTIDE-TRANSFERASE"/>
    <property type="match status" value="1"/>
</dbReference>
<dbReference type="GO" id="GO:0046872">
    <property type="term" value="F:metal ion binding"/>
    <property type="evidence" value="ECO:0007669"/>
    <property type="project" value="UniProtKB-KW"/>
</dbReference>
<dbReference type="NCBIfam" id="TIGR00445">
    <property type="entry name" value="mraY"/>
    <property type="match status" value="1"/>
</dbReference>
<dbReference type="GO" id="GO:0008360">
    <property type="term" value="P:regulation of cell shape"/>
    <property type="evidence" value="ECO:0007669"/>
    <property type="project" value="UniProtKB-KW"/>
</dbReference>
<reference evidence="10 11" key="1">
    <citation type="submission" date="2020-07" db="EMBL/GenBank/DDBJ databases">
        <title>Electron transfer.</title>
        <authorList>
            <person name="Huang L."/>
            <person name="Liu X."/>
            <person name="Zhou S."/>
        </authorList>
    </citation>
    <scope>NUCLEOTIDE SEQUENCE [LARGE SCALE GENOMIC DNA]</scope>
    <source>
        <strain evidence="10 11">Lx1</strain>
    </source>
</reference>
<dbReference type="PANTHER" id="PTHR22926:SF5">
    <property type="entry name" value="PHOSPHO-N-ACETYLMURAMOYL-PENTAPEPTIDE-TRANSFERASE HOMOLOG"/>
    <property type="match status" value="1"/>
</dbReference>
<accession>A0A7D6ZVD9</accession>
<keyword evidence="7 9" id="KW-0460">Magnesium</keyword>
<keyword evidence="7" id="KW-0131">Cell cycle</keyword>
<dbReference type="EC" id="2.7.8.13" evidence="7 8"/>
<dbReference type="RefSeq" id="WP_181600729.1">
    <property type="nucleotide sequence ID" value="NZ_CP059378.1"/>
</dbReference>
<comment type="similarity">
    <text evidence="2 7">Belongs to the glycosyltransferase 4 family. MraY subfamily.</text>
</comment>
<dbReference type="KEGG" id="cint:HZF06_14680"/>
<feature type="binding site" evidence="9">
    <location>
        <position position="173"/>
    </location>
    <ligand>
        <name>Mg(2+)</name>
        <dbReference type="ChEBI" id="CHEBI:18420"/>
    </ligand>
</feature>
<feature type="transmembrane region" description="Helical" evidence="7">
    <location>
        <begin position="181"/>
        <end position="200"/>
    </location>
</feature>
<keyword evidence="7" id="KW-0573">Peptidoglycan synthesis</keyword>